<organism evidence="1 2">
    <name type="scientific">Escovopsis weberi</name>
    <dbReference type="NCBI Taxonomy" id="150374"/>
    <lineage>
        <taxon>Eukaryota</taxon>
        <taxon>Fungi</taxon>
        <taxon>Dikarya</taxon>
        <taxon>Ascomycota</taxon>
        <taxon>Pezizomycotina</taxon>
        <taxon>Sordariomycetes</taxon>
        <taxon>Hypocreomycetidae</taxon>
        <taxon>Hypocreales</taxon>
        <taxon>Hypocreaceae</taxon>
        <taxon>Escovopsis</taxon>
    </lineage>
</organism>
<gene>
    <name evidence="1" type="ORF">ESCO_006188</name>
</gene>
<evidence type="ECO:0000313" key="1">
    <source>
        <dbReference type="EMBL" id="KOS20184.1"/>
    </source>
</evidence>
<sequence>MSTTMTLTMTTASSTTTTMTLLEGHPMSLPILPKDSAASQALGAPPPKPPRVPAQPFNFLSLPSELRIKIYDYFFEDLGEDVLDLGPGNWKRIHKKLALMRVCRLIHEEATHFFYSTQTFRIFPTFPGRYFKSKKPLLARLKPHQRECLTSLELRLGPGWNAPPRGWAVNDALGLADCVNVRLVTVFVECDPSDGVFKGFRRSEGFYEGFCRNLLQDVLSGIPNVRVLRFDAWSSVKKSGAMMQTLLGVAAQWKGLVRWGPERGWTDEDEGEGEPVGASIASVSAAMENLSVEAYGNNILVGA</sequence>
<proteinExistence type="predicted"/>
<dbReference type="EMBL" id="LGSR01000018">
    <property type="protein sequence ID" value="KOS20184.1"/>
    <property type="molecule type" value="Genomic_DNA"/>
</dbReference>
<reference evidence="1 2" key="1">
    <citation type="submission" date="2015-07" db="EMBL/GenBank/DDBJ databases">
        <title>The genome of the fungus Escovopsis weberi, a specialized disease agent of ant agriculture.</title>
        <authorList>
            <person name="de Man T.J."/>
            <person name="Stajich J.E."/>
            <person name="Kubicek C.P."/>
            <person name="Chenthamara K."/>
            <person name="Atanasova L."/>
            <person name="Druzhinina I.S."/>
            <person name="Birnbaum S."/>
            <person name="Barribeau S.M."/>
            <person name="Teiling C."/>
            <person name="Suen G."/>
            <person name="Currie C."/>
            <person name="Gerardo N.M."/>
        </authorList>
    </citation>
    <scope>NUCLEOTIDE SEQUENCE [LARGE SCALE GENOMIC DNA]</scope>
</reference>
<dbReference type="InterPro" id="IPR038883">
    <property type="entry name" value="AN11006-like"/>
</dbReference>
<keyword evidence="2" id="KW-1185">Reference proteome</keyword>
<dbReference type="PANTHER" id="PTHR42085:SF2">
    <property type="entry name" value="F-BOX DOMAIN-CONTAINING PROTEIN"/>
    <property type="match status" value="1"/>
</dbReference>
<dbReference type="OrthoDB" id="5372935at2759"/>
<evidence type="ECO:0000313" key="2">
    <source>
        <dbReference type="Proteomes" id="UP000053831"/>
    </source>
</evidence>
<evidence type="ECO:0008006" key="3">
    <source>
        <dbReference type="Google" id="ProtNLM"/>
    </source>
</evidence>
<dbReference type="STRING" id="150374.A0A0M8N413"/>
<name>A0A0M8N413_ESCWE</name>
<accession>A0A0M8N413</accession>
<comment type="caution">
    <text evidence="1">The sequence shown here is derived from an EMBL/GenBank/DDBJ whole genome shotgun (WGS) entry which is preliminary data.</text>
</comment>
<dbReference type="AlphaFoldDB" id="A0A0M8N413"/>
<dbReference type="PANTHER" id="PTHR42085">
    <property type="entry name" value="F-BOX DOMAIN-CONTAINING PROTEIN"/>
    <property type="match status" value="1"/>
</dbReference>
<dbReference type="Proteomes" id="UP000053831">
    <property type="component" value="Unassembled WGS sequence"/>
</dbReference>
<protein>
    <recommendedName>
        <fullName evidence="3">F-box domain-containing protein</fullName>
    </recommendedName>
</protein>